<feature type="domain" description="BHLH" evidence="2">
    <location>
        <begin position="74"/>
        <end position="135"/>
    </location>
</feature>
<comment type="caution">
    <text evidence="3">The sequence shown here is derived from an EMBL/GenBank/DDBJ whole genome shotgun (WGS) entry which is preliminary data.</text>
</comment>
<evidence type="ECO:0000256" key="1">
    <source>
        <dbReference type="SAM" id="MobiDB-lite"/>
    </source>
</evidence>
<proteinExistence type="predicted"/>
<dbReference type="PROSITE" id="PS50888">
    <property type="entry name" value="BHLH"/>
    <property type="match status" value="1"/>
</dbReference>
<feature type="region of interest" description="Disordered" evidence="1">
    <location>
        <begin position="1"/>
        <end position="85"/>
    </location>
</feature>
<name>A0A8J2KNW4_9HEXA</name>
<dbReference type="Pfam" id="PF00010">
    <property type="entry name" value="HLH"/>
    <property type="match status" value="1"/>
</dbReference>
<dbReference type="AlphaFoldDB" id="A0A8J2KNW4"/>
<evidence type="ECO:0000313" key="3">
    <source>
        <dbReference type="EMBL" id="CAG7817955.1"/>
    </source>
</evidence>
<sequence length="272" mass="29922">MATLQYNFTDSSEMKLDRNNNTKTKATHGRGSKNYEKYSLRPRSIQNRIETDKRRKEEKKEPKPKQKPPPLSKYRRKTANARERTRMNQINQAFESLQRAVPQYPILPVNSSGKTCEKLTKITTLRLAMNYIEALKTLLNPSMDTDDFSSGTSACSPASSYTMSPLSSPPECIQTVMRSVVSPSSFASSPSSSCSSSSSSSCSSSSAVSNSFASASPAPPKIINNHHHHHSNNSHRMSTKGLVTMSPRTVAECLPPPMSILSAISAAIPNRH</sequence>
<dbReference type="EMBL" id="CAJVCH010407608">
    <property type="protein sequence ID" value="CAG7817955.1"/>
    <property type="molecule type" value="Genomic_DNA"/>
</dbReference>
<dbReference type="GO" id="GO:0003700">
    <property type="term" value="F:DNA-binding transcription factor activity"/>
    <property type="evidence" value="ECO:0007669"/>
    <property type="project" value="TreeGrafter"/>
</dbReference>
<feature type="compositionally biased region" description="Basic and acidic residues" evidence="1">
    <location>
        <begin position="49"/>
        <end position="64"/>
    </location>
</feature>
<feature type="non-terminal residue" evidence="3">
    <location>
        <position position="272"/>
    </location>
</feature>
<dbReference type="Proteomes" id="UP000708208">
    <property type="component" value="Unassembled WGS sequence"/>
</dbReference>
<dbReference type="GO" id="GO:0009653">
    <property type="term" value="P:anatomical structure morphogenesis"/>
    <property type="evidence" value="ECO:0007669"/>
    <property type="project" value="TreeGrafter"/>
</dbReference>
<gene>
    <name evidence="3" type="ORF">AFUS01_LOCUS28491</name>
</gene>
<dbReference type="GO" id="GO:0046983">
    <property type="term" value="F:protein dimerization activity"/>
    <property type="evidence" value="ECO:0007669"/>
    <property type="project" value="InterPro"/>
</dbReference>
<dbReference type="PANTHER" id="PTHR19290:SF147">
    <property type="entry name" value="HELIX-LOOP-HELIX PROTEIN DELILAH"/>
    <property type="match status" value="1"/>
</dbReference>
<keyword evidence="4" id="KW-1185">Reference proteome</keyword>
<dbReference type="InterPro" id="IPR050359">
    <property type="entry name" value="bHLH_transcription_factors"/>
</dbReference>
<feature type="compositionally biased region" description="Polar residues" evidence="1">
    <location>
        <begin position="1"/>
        <end position="11"/>
    </location>
</feature>
<evidence type="ECO:0000313" key="4">
    <source>
        <dbReference type="Proteomes" id="UP000708208"/>
    </source>
</evidence>
<dbReference type="GO" id="GO:0005634">
    <property type="term" value="C:nucleus"/>
    <property type="evidence" value="ECO:0007669"/>
    <property type="project" value="TreeGrafter"/>
</dbReference>
<dbReference type="GO" id="GO:0070888">
    <property type="term" value="F:E-box binding"/>
    <property type="evidence" value="ECO:0007669"/>
    <property type="project" value="TreeGrafter"/>
</dbReference>
<dbReference type="SMART" id="SM00353">
    <property type="entry name" value="HLH"/>
    <property type="match status" value="1"/>
</dbReference>
<dbReference type="InterPro" id="IPR011598">
    <property type="entry name" value="bHLH_dom"/>
</dbReference>
<feature type="compositionally biased region" description="Basic residues" evidence="1">
    <location>
        <begin position="224"/>
        <end position="233"/>
    </location>
</feature>
<accession>A0A8J2KNW4</accession>
<dbReference type="GO" id="GO:0045944">
    <property type="term" value="P:positive regulation of transcription by RNA polymerase II"/>
    <property type="evidence" value="ECO:0007669"/>
    <property type="project" value="TreeGrafter"/>
</dbReference>
<dbReference type="PANTHER" id="PTHR19290">
    <property type="entry name" value="BASIC HELIX-LOOP-HELIX PROTEIN NEUROGENIN-RELATED"/>
    <property type="match status" value="1"/>
</dbReference>
<reference evidence="3" key="1">
    <citation type="submission" date="2021-06" db="EMBL/GenBank/DDBJ databases">
        <authorList>
            <person name="Hodson N. C."/>
            <person name="Mongue J. A."/>
            <person name="Jaron S. K."/>
        </authorList>
    </citation>
    <scope>NUCLEOTIDE SEQUENCE</scope>
</reference>
<protein>
    <recommendedName>
        <fullName evidence="2">BHLH domain-containing protein</fullName>
    </recommendedName>
</protein>
<dbReference type="OrthoDB" id="10063280at2759"/>
<dbReference type="CDD" id="cd11431">
    <property type="entry name" value="bHLH_TS_taxi_Dei"/>
    <property type="match status" value="1"/>
</dbReference>
<organism evidence="3 4">
    <name type="scientific">Allacma fusca</name>
    <dbReference type="NCBI Taxonomy" id="39272"/>
    <lineage>
        <taxon>Eukaryota</taxon>
        <taxon>Metazoa</taxon>
        <taxon>Ecdysozoa</taxon>
        <taxon>Arthropoda</taxon>
        <taxon>Hexapoda</taxon>
        <taxon>Collembola</taxon>
        <taxon>Symphypleona</taxon>
        <taxon>Sminthuridae</taxon>
        <taxon>Allacma</taxon>
    </lineage>
</organism>
<feature type="region of interest" description="Disordered" evidence="1">
    <location>
        <begin position="217"/>
        <end position="238"/>
    </location>
</feature>
<evidence type="ECO:0000259" key="2">
    <source>
        <dbReference type="PROSITE" id="PS50888"/>
    </source>
</evidence>